<evidence type="ECO:0000313" key="3">
    <source>
        <dbReference type="Proteomes" id="UP000237000"/>
    </source>
</evidence>
<dbReference type="Proteomes" id="UP000237000">
    <property type="component" value="Unassembled WGS sequence"/>
</dbReference>
<name>A0A2P5FUJ0_TREOI</name>
<accession>A0A2P5FUJ0</accession>
<gene>
    <name evidence="2" type="ORF">TorRG33x02_027610</name>
</gene>
<feature type="compositionally biased region" description="Basic and acidic residues" evidence="1">
    <location>
        <begin position="31"/>
        <end position="46"/>
    </location>
</feature>
<protein>
    <submittedName>
        <fullName evidence="2">Uncharacterized protein</fullName>
    </submittedName>
</protein>
<sequence>TILDQREREKPTCKCRGRALITEGIAAKCESLRERERERERERDGIFEGETESQER</sequence>
<dbReference type="EMBL" id="JXTC01000008">
    <property type="protein sequence ID" value="POO01454.1"/>
    <property type="molecule type" value="Genomic_DNA"/>
</dbReference>
<feature type="non-terminal residue" evidence="2">
    <location>
        <position position="1"/>
    </location>
</feature>
<feature type="compositionally biased region" description="Acidic residues" evidence="1">
    <location>
        <begin position="47"/>
        <end position="56"/>
    </location>
</feature>
<organism evidence="2 3">
    <name type="scientific">Trema orientale</name>
    <name type="common">Charcoal tree</name>
    <name type="synonym">Celtis orientalis</name>
    <dbReference type="NCBI Taxonomy" id="63057"/>
    <lineage>
        <taxon>Eukaryota</taxon>
        <taxon>Viridiplantae</taxon>
        <taxon>Streptophyta</taxon>
        <taxon>Embryophyta</taxon>
        <taxon>Tracheophyta</taxon>
        <taxon>Spermatophyta</taxon>
        <taxon>Magnoliopsida</taxon>
        <taxon>eudicotyledons</taxon>
        <taxon>Gunneridae</taxon>
        <taxon>Pentapetalae</taxon>
        <taxon>rosids</taxon>
        <taxon>fabids</taxon>
        <taxon>Rosales</taxon>
        <taxon>Cannabaceae</taxon>
        <taxon>Trema</taxon>
    </lineage>
</organism>
<feature type="region of interest" description="Disordered" evidence="1">
    <location>
        <begin position="31"/>
        <end position="56"/>
    </location>
</feature>
<comment type="caution">
    <text evidence="2">The sequence shown here is derived from an EMBL/GenBank/DDBJ whole genome shotgun (WGS) entry which is preliminary data.</text>
</comment>
<dbReference type="AlphaFoldDB" id="A0A2P5FUJ0"/>
<keyword evidence="3" id="KW-1185">Reference proteome</keyword>
<proteinExistence type="predicted"/>
<dbReference type="InParanoid" id="A0A2P5FUJ0"/>
<evidence type="ECO:0000313" key="2">
    <source>
        <dbReference type="EMBL" id="POO01454.1"/>
    </source>
</evidence>
<evidence type="ECO:0000256" key="1">
    <source>
        <dbReference type="SAM" id="MobiDB-lite"/>
    </source>
</evidence>
<reference evidence="3" key="1">
    <citation type="submission" date="2016-06" db="EMBL/GenBank/DDBJ databases">
        <title>Parallel loss of symbiosis genes in relatives of nitrogen-fixing non-legume Parasponia.</title>
        <authorList>
            <person name="Van Velzen R."/>
            <person name="Holmer R."/>
            <person name="Bu F."/>
            <person name="Rutten L."/>
            <person name="Van Zeijl A."/>
            <person name="Liu W."/>
            <person name="Santuari L."/>
            <person name="Cao Q."/>
            <person name="Sharma T."/>
            <person name="Shen D."/>
            <person name="Roswanjaya Y."/>
            <person name="Wardhani T."/>
            <person name="Kalhor M.S."/>
            <person name="Jansen J."/>
            <person name="Van den Hoogen J."/>
            <person name="Gungor B."/>
            <person name="Hartog M."/>
            <person name="Hontelez J."/>
            <person name="Verver J."/>
            <person name="Yang W.-C."/>
            <person name="Schijlen E."/>
            <person name="Repin R."/>
            <person name="Schilthuizen M."/>
            <person name="Schranz E."/>
            <person name="Heidstra R."/>
            <person name="Miyata K."/>
            <person name="Fedorova E."/>
            <person name="Kohlen W."/>
            <person name="Bisseling T."/>
            <person name="Smit S."/>
            <person name="Geurts R."/>
        </authorList>
    </citation>
    <scope>NUCLEOTIDE SEQUENCE [LARGE SCALE GENOMIC DNA]</scope>
    <source>
        <strain evidence="3">cv. RG33-2</strain>
    </source>
</reference>